<sequence>MHDLQGDHDMKNQVKGGNIHGQQKKRRGYGKPKRMASRCCPCVAVSSIARRIGRCLAFDWMTTDISMTTTSISIPSEFVSFSFLKRHEGEREEKEKVWRLYKRSVESGGAEHLGLRGIKVTREGSMLYIIGIRLFMDLESCYSFIAAFLSQLIE</sequence>
<keyword evidence="3" id="KW-1185">Reference proteome</keyword>
<reference evidence="2" key="1">
    <citation type="journal article" date="2023" name="Mol. Ecol. Resour.">
        <title>Chromosome-level genome assembly of a triploid poplar Populus alba 'Berolinensis'.</title>
        <authorList>
            <person name="Chen S."/>
            <person name="Yu Y."/>
            <person name="Wang X."/>
            <person name="Wang S."/>
            <person name="Zhang T."/>
            <person name="Zhou Y."/>
            <person name="He R."/>
            <person name="Meng N."/>
            <person name="Wang Y."/>
            <person name="Liu W."/>
            <person name="Liu Z."/>
            <person name="Liu J."/>
            <person name="Guo Q."/>
            <person name="Huang H."/>
            <person name="Sederoff R.R."/>
            <person name="Wang G."/>
            <person name="Qu G."/>
            <person name="Chen S."/>
        </authorList>
    </citation>
    <scope>NUCLEOTIDE SEQUENCE</scope>
    <source>
        <strain evidence="2">SC-2020</strain>
    </source>
</reference>
<evidence type="ECO:0000256" key="1">
    <source>
        <dbReference type="SAM" id="MobiDB-lite"/>
    </source>
</evidence>
<accession>A0AAD6PP23</accession>
<gene>
    <name evidence="2" type="ORF">NC653_041327</name>
</gene>
<evidence type="ECO:0000313" key="2">
    <source>
        <dbReference type="EMBL" id="KAJ6952134.1"/>
    </source>
</evidence>
<name>A0AAD6PP23_9ROSI</name>
<proteinExistence type="predicted"/>
<dbReference type="EMBL" id="JAQIZT010000019">
    <property type="protein sequence ID" value="KAJ6952134.1"/>
    <property type="molecule type" value="Genomic_DNA"/>
</dbReference>
<dbReference type="Proteomes" id="UP001164929">
    <property type="component" value="Chromosome 19"/>
</dbReference>
<organism evidence="2 3">
    <name type="scientific">Populus alba x Populus x berolinensis</name>
    <dbReference type="NCBI Taxonomy" id="444605"/>
    <lineage>
        <taxon>Eukaryota</taxon>
        <taxon>Viridiplantae</taxon>
        <taxon>Streptophyta</taxon>
        <taxon>Embryophyta</taxon>
        <taxon>Tracheophyta</taxon>
        <taxon>Spermatophyta</taxon>
        <taxon>Magnoliopsida</taxon>
        <taxon>eudicotyledons</taxon>
        <taxon>Gunneridae</taxon>
        <taxon>Pentapetalae</taxon>
        <taxon>rosids</taxon>
        <taxon>fabids</taxon>
        <taxon>Malpighiales</taxon>
        <taxon>Salicaceae</taxon>
        <taxon>Saliceae</taxon>
        <taxon>Populus</taxon>
    </lineage>
</organism>
<feature type="compositionally biased region" description="Basic and acidic residues" evidence="1">
    <location>
        <begin position="1"/>
        <end position="12"/>
    </location>
</feature>
<comment type="caution">
    <text evidence="2">The sequence shown here is derived from an EMBL/GenBank/DDBJ whole genome shotgun (WGS) entry which is preliminary data.</text>
</comment>
<dbReference type="AlphaFoldDB" id="A0AAD6PP23"/>
<feature type="compositionally biased region" description="Basic residues" evidence="1">
    <location>
        <begin position="22"/>
        <end position="34"/>
    </location>
</feature>
<evidence type="ECO:0000313" key="3">
    <source>
        <dbReference type="Proteomes" id="UP001164929"/>
    </source>
</evidence>
<protein>
    <submittedName>
        <fullName evidence="2">Uncharacterized protein</fullName>
    </submittedName>
</protein>
<feature type="region of interest" description="Disordered" evidence="1">
    <location>
        <begin position="1"/>
        <end position="34"/>
    </location>
</feature>